<dbReference type="AlphaFoldDB" id="A0A2U3X0J3"/>
<organism evidence="2 3">
    <name type="scientific">Odobenus rosmarus divergens</name>
    <name type="common">Pacific walrus</name>
    <dbReference type="NCBI Taxonomy" id="9708"/>
    <lineage>
        <taxon>Eukaryota</taxon>
        <taxon>Metazoa</taxon>
        <taxon>Chordata</taxon>
        <taxon>Craniata</taxon>
        <taxon>Vertebrata</taxon>
        <taxon>Euteleostomi</taxon>
        <taxon>Mammalia</taxon>
        <taxon>Eutheria</taxon>
        <taxon>Laurasiatheria</taxon>
        <taxon>Carnivora</taxon>
        <taxon>Caniformia</taxon>
        <taxon>Pinnipedia</taxon>
        <taxon>Odobenidae</taxon>
        <taxon>Odobenus</taxon>
    </lineage>
</organism>
<dbReference type="GeneID" id="101381342"/>
<reference evidence="3" key="1">
    <citation type="submission" date="2025-08" db="UniProtKB">
        <authorList>
            <consortium name="RefSeq"/>
        </authorList>
    </citation>
    <scope>IDENTIFICATION</scope>
</reference>
<dbReference type="GO" id="GO:0006405">
    <property type="term" value="P:RNA export from nucleus"/>
    <property type="evidence" value="ECO:0007669"/>
    <property type="project" value="TreeGrafter"/>
</dbReference>
<feature type="region of interest" description="Disordered" evidence="1">
    <location>
        <begin position="1"/>
        <end position="52"/>
    </location>
</feature>
<dbReference type="GO" id="GO:0006606">
    <property type="term" value="P:protein import into nucleus"/>
    <property type="evidence" value="ECO:0007669"/>
    <property type="project" value="TreeGrafter"/>
</dbReference>
<dbReference type="PANTHER" id="PTHR23193:SF20">
    <property type="entry name" value="POM121-LIKE PROTEIN 2"/>
    <property type="match status" value="1"/>
</dbReference>
<feature type="region of interest" description="Disordered" evidence="1">
    <location>
        <begin position="222"/>
        <end position="267"/>
    </location>
</feature>
<name>A0A2U3X0J3_ODORO</name>
<dbReference type="STRING" id="9708.A0A2U3X0J3"/>
<protein>
    <submittedName>
        <fullName evidence="3">POM121-like protein 12</fullName>
    </submittedName>
</protein>
<dbReference type="GO" id="GO:0017056">
    <property type="term" value="F:structural constituent of nuclear pore"/>
    <property type="evidence" value="ECO:0007669"/>
    <property type="project" value="TreeGrafter"/>
</dbReference>
<dbReference type="OrthoDB" id="9482075at2759"/>
<dbReference type="KEGG" id="oro:101381342"/>
<dbReference type="InterPro" id="IPR026054">
    <property type="entry name" value="Nucleoporin"/>
</dbReference>
<keyword evidence="2" id="KW-1185">Reference proteome</keyword>
<dbReference type="RefSeq" id="XP_004415531.1">
    <property type="nucleotide sequence ID" value="XM_004415474.1"/>
</dbReference>
<dbReference type="GO" id="GO:0008139">
    <property type="term" value="F:nuclear localization sequence binding"/>
    <property type="evidence" value="ECO:0007669"/>
    <property type="project" value="TreeGrafter"/>
</dbReference>
<proteinExistence type="predicted"/>
<dbReference type="InParanoid" id="A0A2U3X0J3"/>
<evidence type="ECO:0000313" key="3">
    <source>
        <dbReference type="RefSeq" id="XP_004415531.1"/>
    </source>
</evidence>
<dbReference type="CTD" id="285877"/>
<accession>A0A2U3X0J3</accession>
<gene>
    <name evidence="3" type="primary">POM121L12</name>
</gene>
<evidence type="ECO:0000256" key="1">
    <source>
        <dbReference type="SAM" id="MobiDB-lite"/>
    </source>
</evidence>
<dbReference type="GO" id="GO:0005643">
    <property type="term" value="C:nuclear pore"/>
    <property type="evidence" value="ECO:0007669"/>
    <property type="project" value="TreeGrafter"/>
</dbReference>
<dbReference type="Pfam" id="PF15229">
    <property type="entry name" value="POM121"/>
    <property type="match status" value="1"/>
</dbReference>
<evidence type="ECO:0000313" key="2">
    <source>
        <dbReference type="Proteomes" id="UP000245340"/>
    </source>
</evidence>
<dbReference type="Proteomes" id="UP000245340">
    <property type="component" value="Unplaced"/>
</dbReference>
<dbReference type="PANTHER" id="PTHR23193">
    <property type="entry name" value="NUCLEAR PORE COMPLEX PROTEIN NUP"/>
    <property type="match status" value="1"/>
</dbReference>
<sequence>MGNYLSTPKAEPPPLAQGCGNPRPRPAQAEDGGHRIRSGPLPQMPPNWDSAKPRRVVTEAWRRFPAKPPAETVLGPDLSGAWESYMKRWVWSARHPRRIWSPVTVRIAPPERRGNPWVSRAQGHGACSAGHPLVEERPDPCAKETVLRALSQCQKGNRKFDGPLWFEIPESTSRRQNPEPRPSAFKPLIRNGVVPSFVPRPGPLIRSFHSWSYSVCREDADLEPDAQPSLSATHPTAGAVSAQGPDPQLQSWEKMQHSRGLPPSYRA</sequence>